<dbReference type="AlphaFoldDB" id="A0A1C3U1Q2"/>
<evidence type="ECO:0000313" key="3">
    <source>
        <dbReference type="Proteomes" id="UP000186228"/>
    </source>
</evidence>
<reference evidence="3" key="1">
    <citation type="submission" date="2016-08" db="EMBL/GenBank/DDBJ databases">
        <authorList>
            <person name="Varghese N."/>
            <person name="Submissions Spin"/>
        </authorList>
    </citation>
    <scope>NUCLEOTIDE SEQUENCE [LARGE SCALE GENOMIC DNA]</scope>
    <source>
        <strain evidence="3">CCBAU 57015</strain>
    </source>
</reference>
<keyword evidence="1" id="KW-1133">Transmembrane helix</keyword>
<organism evidence="2 3">
    <name type="scientific">Rhizobium hainanense</name>
    <dbReference type="NCBI Taxonomy" id="52131"/>
    <lineage>
        <taxon>Bacteria</taxon>
        <taxon>Pseudomonadati</taxon>
        <taxon>Pseudomonadota</taxon>
        <taxon>Alphaproteobacteria</taxon>
        <taxon>Hyphomicrobiales</taxon>
        <taxon>Rhizobiaceae</taxon>
        <taxon>Rhizobium/Agrobacterium group</taxon>
        <taxon>Rhizobium</taxon>
    </lineage>
</organism>
<dbReference type="STRING" id="52131.GA0061100_101486"/>
<keyword evidence="1" id="KW-0472">Membrane</keyword>
<feature type="transmembrane region" description="Helical" evidence="1">
    <location>
        <begin position="50"/>
        <end position="72"/>
    </location>
</feature>
<accession>A0A1C3U1Q2</accession>
<name>A0A1C3U1Q2_9HYPH</name>
<gene>
    <name evidence="2" type="ORF">GA0061100_101486</name>
</gene>
<protein>
    <submittedName>
        <fullName evidence="2">Uncharacterized protein</fullName>
    </submittedName>
</protein>
<proteinExistence type="predicted"/>
<evidence type="ECO:0000313" key="2">
    <source>
        <dbReference type="EMBL" id="SCB09387.1"/>
    </source>
</evidence>
<dbReference type="Proteomes" id="UP000186228">
    <property type="component" value="Unassembled WGS sequence"/>
</dbReference>
<dbReference type="EMBL" id="FMAC01000001">
    <property type="protein sequence ID" value="SCB09387.1"/>
    <property type="molecule type" value="Genomic_DNA"/>
</dbReference>
<evidence type="ECO:0000256" key="1">
    <source>
        <dbReference type="SAM" id="Phobius"/>
    </source>
</evidence>
<keyword evidence="1" id="KW-0812">Transmembrane</keyword>
<sequence>MPRDNEEFGRFLEALNRNKLNGLDKGKRRQSRVHTRFGARMVRLKDLTSLVYMIALLWSAHWLMRSATRLFFNGFLSASKARTLLRWAARLNRASLAVLRRSQQRRLVSRCAGNDNNDRRA</sequence>
<keyword evidence="3" id="KW-1185">Reference proteome</keyword>